<sequence length="158" mass="19217">MNETWVQLDIRQNKVQNILVKRMLRLSKVLMQNFSHMQLFYLSNLIDGTKFPPIIIFYGPRKSLDKQLDSKNYIIWFNISKNRAFNNKIGFEYWIDNVFLKQIKDIYILSIYQTFYSFQVLTYESNYDVDIQIKFNSQIRGIQYEKLRVSKQQKFQKN</sequence>
<dbReference type="KEGG" id="tet:TTHERM_001155713"/>
<accession>W7XDD1</accession>
<protein>
    <submittedName>
        <fullName evidence="1">DDE superfamily endonuclease</fullName>
    </submittedName>
</protein>
<dbReference type="Proteomes" id="UP000009168">
    <property type="component" value="Unassembled WGS sequence"/>
</dbReference>
<dbReference type="EMBL" id="GG662773">
    <property type="protein sequence ID" value="EWS75537.1"/>
    <property type="molecule type" value="Genomic_DNA"/>
</dbReference>
<dbReference type="InParanoid" id="W7XDD1"/>
<keyword evidence="1" id="KW-0540">Nuclease</keyword>
<dbReference type="AlphaFoldDB" id="W7XDD1"/>
<keyword evidence="2" id="KW-1185">Reference proteome</keyword>
<name>W7XDD1_TETTS</name>
<gene>
    <name evidence="1" type="ORF">TTHERM_001155713</name>
</gene>
<evidence type="ECO:0000313" key="2">
    <source>
        <dbReference type="Proteomes" id="UP000009168"/>
    </source>
</evidence>
<dbReference type="GO" id="GO:0004519">
    <property type="term" value="F:endonuclease activity"/>
    <property type="evidence" value="ECO:0007669"/>
    <property type="project" value="UniProtKB-KW"/>
</dbReference>
<keyword evidence="1" id="KW-0255">Endonuclease</keyword>
<organism evidence="1 2">
    <name type="scientific">Tetrahymena thermophila (strain SB210)</name>
    <dbReference type="NCBI Taxonomy" id="312017"/>
    <lineage>
        <taxon>Eukaryota</taxon>
        <taxon>Sar</taxon>
        <taxon>Alveolata</taxon>
        <taxon>Ciliophora</taxon>
        <taxon>Intramacronucleata</taxon>
        <taxon>Oligohymenophorea</taxon>
        <taxon>Hymenostomatida</taxon>
        <taxon>Tetrahymenina</taxon>
        <taxon>Tetrahymenidae</taxon>
        <taxon>Tetrahymena</taxon>
    </lineage>
</organism>
<proteinExistence type="predicted"/>
<dbReference type="GeneID" id="24441831"/>
<keyword evidence="1" id="KW-0378">Hydrolase</keyword>
<reference evidence="2" key="1">
    <citation type="journal article" date="2006" name="PLoS Biol.">
        <title>Macronuclear genome sequence of the ciliate Tetrahymena thermophila, a model eukaryote.</title>
        <authorList>
            <person name="Eisen J.A."/>
            <person name="Coyne R.S."/>
            <person name="Wu M."/>
            <person name="Wu D."/>
            <person name="Thiagarajan M."/>
            <person name="Wortman J.R."/>
            <person name="Badger J.H."/>
            <person name="Ren Q."/>
            <person name="Amedeo P."/>
            <person name="Jones K.M."/>
            <person name="Tallon L.J."/>
            <person name="Delcher A.L."/>
            <person name="Salzberg S.L."/>
            <person name="Silva J.C."/>
            <person name="Haas B.J."/>
            <person name="Majoros W.H."/>
            <person name="Farzad M."/>
            <person name="Carlton J.M."/>
            <person name="Smith R.K. Jr."/>
            <person name="Garg J."/>
            <person name="Pearlman R.E."/>
            <person name="Karrer K.M."/>
            <person name="Sun L."/>
            <person name="Manning G."/>
            <person name="Elde N.C."/>
            <person name="Turkewitz A.P."/>
            <person name="Asai D.J."/>
            <person name="Wilkes D.E."/>
            <person name="Wang Y."/>
            <person name="Cai H."/>
            <person name="Collins K."/>
            <person name="Stewart B.A."/>
            <person name="Lee S.R."/>
            <person name="Wilamowska K."/>
            <person name="Weinberg Z."/>
            <person name="Ruzzo W.L."/>
            <person name="Wloga D."/>
            <person name="Gaertig J."/>
            <person name="Frankel J."/>
            <person name="Tsao C.-C."/>
            <person name="Gorovsky M.A."/>
            <person name="Keeling P.J."/>
            <person name="Waller R.F."/>
            <person name="Patron N.J."/>
            <person name="Cherry J.M."/>
            <person name="Stover N.A."/>
            <person name="Krieger C.J."/>
            <person name="del Toro C."/>
            <person name="Ryder H.F."/>
            <person name="Williamson S.C."/>
            <person name="Barbeau R.A."/>
            <person name="Hamilton E.P."/>
            <person name="Orias E."/>
        </authorList>
    </citation>
    <scope>NUCLEOTIDE SEQUENCE [LARGE SCALE GENOMIC DNA]</scope>
    <source>
        <strain evidence="2">SB210</strain>
    </source>
</reference>
<evidence type="ECO:0000313" key="1">
    <source>
        <dbReference type="EMBL" id="EWS75537.1"/>
    </source>
</evidence>
<dbReference type="RefSeq" id="XP_012651933.1">
    <property type="nucleotide sequence ID" value="XM_012796479.1"/>
</dbReference>